<evidence type="ECO:0000313" key="1">
    <source>
        <dbReference type="EMBL" id="OON15993.1"/>
    </source>
</evidence>
<evidence type="ECO:0000313" key="2">
    <source>
        <dbReference type="Proteomes" id="UP000243686"/>
    </source>
</evidence>
<proteinExistence type="predicted"/>
<name>A0A1S8WNY1_OPIVI</name>
<reference evidence="1 2" key="1">
    <citation type="submission" date="2015-03" db="EMBL/GenBank/DDBJ databases">
        <title>Draft genome of the nematode, Opisthorchis viverrini.</title>
        <authorList>
            <person name="Mitreva M."/>
        </authorList>
    </citation>
    <scope>NUCLEOTIDE SEQUENCE [LARGE SCALE GENOMIC DNA]</scope>
    <source>
        <strain evidence="1">Khon Kaen</strain>
    </source>
</reference>
<gene>
    <name evidence="1" type="ORF">X801_08197</name>
</gene>
<sequence>MRPSAWSPFWKHYLVGHRSMVSF</sequence>
<dbReference type="Proteomes" id="UP000243686">
    <property type="component" value="Unassembled WGS sequence"/>
</dbReference>
<dbReference type="EMBL" id="KV899412">
    <property type="protein sequence ID" value="OON15993.1"/>
    <property type="molecule type" value="Genomic_DNA"/>
</dbReference>
<keyword evidence="2" id="KW-1185">Reference proteome</keyword>
<dbReference type="AlphaFoldDB" id="A0A1S8WNY1"/>
<accession>A0A1S8WNY1</accession>
<organism evidence="1 2">
    <name type="scientific">Opisthorchis viverrini</name>
    <name type="common">Southeast Asian liver fluke</name>
    <dbReference type="NCBI Taxonomy" id="6198"/>
    <lineage>
        <taxon>Eukaryota</taxon>
        <taxon>Metazoa</taxon>
        <taxon>Spiralia</taxon>
        <taxon>Lophotrochozoa</taxon>
        <taxon>Platyhelminthes</taxon>
        <taxon>Trematoda</taxon>
        <taxon>Digenea</taxon>
        <taxon>Opisthorchiida</taxon>
        <taxon>Opisthorchiata</taxon>
        <taxon>Opisthorchiidae</taxon>
        <taxon>Opisthorchis</taxon>
    </lineage>
</organism>
<protein>
    <submittedName>
        <fullName evidence="1">Uncharacterized protein</fullName>
    </submittedName>
</protein>